<dbReference type="PANTHER" id="PTHR40661">
    <property type="match status" value="1"/>
</dbReference>
<keyword evidence="1" id="KW-0805">Transcription regulation</keyword>
<reference evidence="6" key="1">
    <citation type="submission" date="2016-12" db="EMBL/GenBank/DDBJ databases">
        <authorList>
            <person name="Rodrigo-Torres L."/>
            <person name="Arahal R.D."/>
            <person name="Lucena T."/>
        </authorList>
    </citation>
    <scope>NUCLEOTIDE SEQUENCE [LARGE SCALE GENOMIC DNA]</scope>
</reference>
<dbReference type="AlphaFoldDB" id="A0A1M7Z1H6"/>
<dbReference type="RefSeq" id="WP_073586142.1">
    <property type="nucleotide sequence ID" value="NZ_AP024897.1"/>
</dbReference>
<dbReference type="InterPro" id="IPR010982">
    <property type="entry name" value="Lambda_DNA-bd_dom_sf"/>
</dbReference>
<dbReference type="SUPFAM" id="SSF47413">
    <property type="entry name" value="lambda repressor-like DNA-binding domains"/>
    <property type="match status" value="2"/>
</dbReference>
<dbReference type="EMBL" id="FRFG01000075">
    <property type="protein sequence ID" value="SHO58695.1"/>
    <property type="molecule type" value="Genomic_DNA"/>
</dbReference>
<dbReference type="PROSITE" id="PS50943">
    <property type="entry name" value="HTH_CROC1"/>
    <property type="match status" value="1"/>
</dbReference>
<dbReference type="InterPro" id="IPR001387">
    <property type="entry name" value="Cro/C1-type_HTH"/>
</dbReference>
<evidence type="ECO:0000256" key="3">
    <source>
        <dbReference type="ARBA" id="ARBA00023163"/>
    </source>
</evidence>
<dbReference type="STRING" id="1117707.VQ7734_04467"/>
<evidence type="ECO:0000313" key="5">
    <source>
        <dbReference type="EMBL" id="SHO58695.1"/>
    </source>
</evidence>
<keyword evidence="2" id="KW-0238">DNA-binding</keyword>
<accession>A0A1M7Z1H6</accession>
<evidence type="ECO:0000313" key="6">
    <source>
        <dbReference type="Proteomes" id="UP000184600"/>
    </source>
</evidence>
<feature type="domain" description="HTH cro/C1-type" evidence="4">
    <location>
        <begin position="36"/>
        <end position="75"/>
    </location>
</feature>
<dbReference type="Proteomes" id="UP000184600">
    <property type="component" value="Unassembled WGS sequence"/>
</dbReference>
<evidence type="ECO:0000256" key="1">
    <source>
        <dbReference type="ARBA" id="ARBA00023015"/>
    </source>
</evidence>
<organism evidence="5 6">
    <name type="scientific">Vibrio quintilis</name>
    <dbReference type="NCBI Taxonomy" id="1117707"/>
    <lineage>
        <taxon>Bacteria</taxon>
        <taxon>Pseudomonadati</taxon>
        <taxon>Pseudomonadota</taxon>
        <taxon>Gammaproteobacteria</taxon>
        <taxon>Vibrionales</taxon>
        <taxon>Vibrionaceae</taxon>
        <taxon>Vibrio</taxon>
    </lineage>
</organism>
<protein>
    <submittedName>
        <fullName evidence="5">Bacteriophage CI repressor helix-turn-helix domain protein</fullName>
    </submittedName>
</protein>
<proteinExistence type="predicted"/>
<dbReference type="SMART" id="SM00530">
    <property type="entry name" value="HTH_XRE"/>
    <property type="match status" value="2"/>
</dbReference>
<evidence type="ECO:0000259" key="4">
    <source>
        <dbReference type="PROSITE" id="PS50943"/>
    </source>
</evidence>
<name>A0A1M7Z1H6_9VIBR</name>
<keyword evidence="6" id="KW-1185">Reference proteome</keyword>
<sequence>MEKHEENPLLSQYKLQIDQFKDRLRDVMGDESVRSFSKRCGISESVIRKYLKGSYPVMDKLPRIAEATGMSMGWLISGCESDCIAEASGQNQELPERLKILMKGREARQAAEDWQVSVSTLKACLDGSVPSLNIASRIASAEGISLEWLATGHGLMYQTDDGILPPKVQGINRETLTQSIEKIDSLCQKNALILDNRKKARIIALVYQMSLNPEKIDESVYFEIIKLAS</sequence>
<dbReference type="OrthoDB" id="5959816at2"/>
<keyword evidence="3" id="KW-0804">Transcription</keyword>
<dbReference type="GO" id="GO:0003677">
    <property type="term" value="F:DNA binding"/>
    <property type="evidence" value="ECO:0007669"/>
    <property type="project" value="UniProtKB-KW"/>
</dbReference>
<dbReference type="Gene3D" id="1.10.260.40">
    <property type="entry name" value="lambda repressor-like DNA-binding domains"/>
    <property type="match status" value="2"/>
</dbReference>
<evidence type="ECO:0000256" key="2">
    <source>
        <dbReference type="ARBA" id="ARBA00023125"/>
    </source>
</evidence>
<gene>
    <name evidence="5" type="ORF">VQ7734_04467</name>
</gene>
<dbReference type="PANTHER" id="PTHR40661:SF3">
    <property type="entry name" value="FELS-1 PROPHAGE TRANSCRIPTIONAL REGULATOR"/>
    <property type="match status" value="1"/>
</dbReference>